<reference evidence="2 3" key="1">
    <citation type="journal article" date="2019" name="Commun. Biol.">
        <title>The bagworm genome reveals a unique fibroin gene that provides high tensile strength.</title>
        <authorList>
            <person name="Kono N."/>
            <person name="Nakamura H."/>
            <person name="Ohtoshi R."/>
            <person name="Tomita M."/>
            <person name="Numata K."/>
            <person name="Arakawa K."/>
        </authorList>
    </citation>
    <scope>NUCLEOTIDE SEQUENCE [LARGE SCALE GENOMIC DNA]</scope>
</reference>
<evidence type="ECO:0000313" key="2">
    <source>
        <dbReference type="EMBL" id="GBP33003.1"/>
    </source>
</evidence>
<keyword evidence="3" id="KW-1185">Reference proteome</keyword>
<gene>
    <name evidence="2" type="ORF">EVAR_82841_1</name>
</gene>
<feature type="region of interest" description="Disordered" evidence="1">
    <location>
        <begin position="1"/>
        <end position="87"/>
    </location>
</feature>
<organism evidence="2 3">
    <name type="scientific">Eumeta variegata</name>
    <name type="common">Bagworm moth</name>
    <name type="synonym">Eumeta japonica</name>
    <dbReference type="NCBI Taxonomy" id="151549"/>
    <lineage>
        <taxon>Eukaryota</taxon>
        <taxon>Metazoa</taxon>
        <taxon>Ecdysozoa</taxon>
        <taxon>Arthropoda</taxon>
        <taxon>Hexapoda</taxon>
        <taxon>Insecta</taxon>
        <taxon>Pterygota</taxon>
        <taxon>Neoptera</taxon>
        <taxon>Endopterygota</taxon>
        <taxon>Lepidoptera</taxon>
        <taxon>Glossata</taxon>
        <taxon>Ditrysia</taxon>
        <taxon>Tineoidea</taxon>
        <taxon>Psychidae</taxon>
        <taxon>Oiketicinae</taxon>
        <taxon>Eumeta</taxon>
    </lineage>
</organism>
<protein>
    <submittedName>
        <fullName evidence="2">Uncharacterized protein</fullName>
    </submittedName>
</protein>
<sequence>MDEMKKGQAHYADRSGRRPRRIPRCTDPINNNRGTGPARTTRDFRARNWRERRRPGPSTPPELVQMISRKKLASPPRDGGPPAAGGRRALVCTTARVHQIRWAEICFEQINLSGRQIDVHFAFIAV</sequence>
<feature type="compositionally biased region" description="Basic and acidic residues" evidence="1">
    <location>
        <begin position="40"/>
        <end position="49"/>
    </location>
</feature>
<evidence type="ECO:0000256" key="1">
    <source>
        <dbReference type="SAM" id="MobiDB-lite"/>
    </source>
</evidence>
<name>A0A4C1V2G6_EUMVA</name>
<evidence type="ECO:0000313" key="3">
    <source>
        <dbReference type="Proteomes" id="UP000299102"/>
    </source>
</evidence>
<dbReference type="EMBL" id="BGZK01000268">
    <property type="protein sequence ID" value="GBP33003.1"/>
    <property type="molecule type" value="Genomic_DNA"/>
</dbReference>
<dbReference type="AlphaFoldDB" id="A0A4C1V2G6"/>
<comment type="caution">
    <text evidence="2">The sequence shown here is derived from an EMBL/GenBank/DDBJ whole genome shotgun (WGS) entry which is preliminary data.</text>
</comment>
<feature type="compositionally biased region" description="Low complexity" evidence="1">
    <location>
        <begin position="73"/>
        <end position="87"/>
    </location>
</feature>
<dbReference type="Proteomes" id="UP000299102">
    <property type="component" value="Unassembled WGS sequence"/>
</dbReference>
<accession>A0A4C1V2G6</accession>
<proteinExistence type="predicted"/>
<feature type="compositionally biased region" description="Basic and acidic residues" evidence="1">
    <location>
        <begin position="1"/>
        <end position="16"/>
    </location>
</feature>